<protein>
    <recommendedName>
        <fullName evidence="3">AlgX/AlgJ SGNH hydrolase-like domain-containing protein</fullName>
    </recommendedName>
</protein>
<dbReference type="Proteomes" id="UP000286594">
    <property type="component" value="Unassembled WGS sequence"/>
</dbReference>
<keyword evidence="2" id="KW-1185">Reference proteome</keyword>
<dbReference type="AlphaFoldDB" id="A0A443L9P0"/>
<evidence type="ECO:0000313" key="1">
    <source>
        <dbReference type="EMBL" id="RWR45887.1"/>
    </source>
</evidence>
<dbReference type="EMBL" id="SAVB01000022">
    <property type="protein sequence ID" value="RWR45887.1"/>
    <property type="molecule type" value="Genomic_DNA"/>
</dbReference>
<dbReference type="InterPro" id="IPR029058">
    <property type="entry name" value="AB_hydrolase_fold"/>
</dbReference>
<accession>A0A443L9P0</accession>
<sequence length="733" mass="81422">MTTILFENDNLSLHSVPIDQSEQVVVTFSPRLGAPRPGPAHPNAGFGQEFFRKSGISVFHVVAKWNHWWQLDEMEEVLQAIRDRRGTRALWTYGASMGGTGALMFADRLDAEGALSMYPQASVDLSRADFEPRWMADRRRIKTFDDRWLDAGLSTPTWLFHDPAHIEDDRHARMIAAVAADIHCIPVRFSDHAAMRMLLECGLLSDTVRNVLAGRFDRDAFLQSVRSRRSGSSVALTGAAGVLSRRGNHQRAATMSGKAVALLESERRSGRRLATAIATLTLHIHTANLVRARKVEEAAALFVKLRDAPLVAGDFTQQLLQLALLTRNSDELIRLIEQRLTTGSISGHWFEALMTAINGNHLLPDQILKFHRRNGAKILAADTTGRYAQAIAAKNLDVATTAPQPDAASKAYRIEGDALLTKDNVAFLVGGNLSVLQYVTGKLAPTPTSLATFAGNLAERASIARGQGIPYLHVIFPDKQSVMTEAFPIGPVHRLGDAYLAPLDPELRPYVLYPADRLRDEQRAPFLPLDTHMTDHGSLAVLRMMLSATGIQAEESLTRVERRIVKAQRWAGDLGAKFTPRLFQDGVVLDPDWPVTAFRNSSGFNDGLVDILISPEAAHDRTALLFGDSFFRMMLQHLSMVFTRVICLRTRFLHPEMVTLIRPDVIFTGNAERYLSNVTADSQAQAFALYPHLRAATDLAMPPEFLEAWRAVTAPRSVYSQRFLHRYNLPRPA</sequence>
<reference evidence="1 2" key="1">
    <citation type="submission" date="2019-01" db="EMBL/GenBank/DDBJ databases">
        <title>Sinorhodobacter populi sp. nov. isolated from the symptomatic bark tissue of Populus euramericana canker.</title>
        <authorList>
            <person name="Xu G."/>
        </authorList>
    </citation>
    <scope>NUCLEOTIDE SEQUENCE [LARGE SCALE GENOMIC DNA]</scope>
    <source>
        <strain evidence="1 2">CCTCC AB2012026</strain>
    </source>
</reference>
<organism evidence="1 2">
    <name type="scientific">Paenirhodobacter ferrireducens</name>
    <dbReference type="NCBI Taxonomy" id="1215032"/>
    <lineage>
        <taxon>Bacteria</taxon>
        <taxon>Pseudomonadati</taxon>
        <taxon>Pseudomonadota</taxon>
        <taxon>Alphaproteobacteria</taxon>
        <taxon>Rhodobacterales</taxon>
        <taxon>Rhodobacter group</taxon>
        <taxon>Paenirhodobacter</taxon>
    </lineage>
</organism>
<proteinExistence type="predicted"/>
<dbReference type="RefSeq" id="WP_128150849.1">
    <property type="nucleotide sequence ID" value="NZ_SAVB01000022.1"/>
</dbReference>
<dbReference type="SUPFAM" id="SSF53474">
    <property type="entry name" value="alpha/beta-Hydrolases"/>
    <property type="match status" value="1"/>
</dbReference>
<gene>
    <name evidence="1" type="ORF">EOW65_15190</name>
</gene>
<name>A0A443L9P0_9RHOB</name>
<evidence type="ECO:0000313" key="2">
    <source>
        <dbReference type="Proteomes" id="UP000286594"/>
    </source>
</evidence>
<comment type="caution">
    <text evidence="1">The sequence shown here is derived from an EMBL/GenBank/DDBJ whole genome shotgun (WGS) entry which is preliminary data.</text>
</comment>
<evidence type="ECO:0008006" key="3">
    <source>
        <dbReference type="Google" id="ProtNLM"/>
    </source>
</evidence>
<dbReference type="Gene3D" id="3.40.50.1820">
    <property type="entry name" value="alpha/beta hydrolase"/>
    <property type="match status" value="1"/>
</dbReference>
<dbReference type="OrthoDB" id="4169204at2"/>